<dbReference type="InterPro" id="IPR017961">
    <property type="entry name" value="DNA_pol_Y-fam_little_finger"/>
</dbReference>
<dbReference type="SUPFAM" id="SSF100879">
    <property type="entry name" value="Lesion bypass DNA polymerase (Y-family), little finger domain"/>
    <property type="match status" value="1"/>
</dbReference>
<dbReference type="InterPro" id="IPR036775">
    <property type="entry name" value="DNA_pol_Y-fam_lit_finger_sf"/>
</dbReference>
<gene>
    <name evidence="2" type="primary">dinB_45</name>
    <name evidence="2" type="ORF">SDC9_151731</name>
</gene>
<dbReference type="EC" id="2.7.7.7" evidence="2"/>
<dbReference type="GO" id="GO:0003684">
    <property type="term" value="F:damaged DNA binding"/>
    <property type="evidence" value="ECO:0007669"/>
    <property type="project" value="InterPro"/>
</dbReference>
<keyword evidence="2" id="KW-0548">Nucleotidyltransferase</keyword>
<evidence type="ECO:0000313" key="2">
    <source>
        <dbReference type="EMBL" id="MPN04490.1"/>
    </source>
</evidence>
<dbReference type="AlphaFoldDB" id="A0A645ESU7"/>
<dbReference type="GO" id="GO:0003887">
    <property type="term" value="F:DNA-directed DNA polymerase activity"/>
    <property type="evidence" value="ECO:0007669"/>
    <property type="project" value="UniProtKB-EC"/>
</dbReference>
<dbReference type="Pfam" id="PF11799">
    <property type="entry name" value="IMS_C"/>
    <property type="match status" value="1"/>
</dbReference>
<dbReference type="EMBL" id="VSSQ01050401">
    <property type="protein sequence ID" value="MPN04490.1"/>
    <property type="molecule type" value="Genomic_DNA"/>
</dbReference>
<feature type="domain" description="DNA polymerase Y-family little finger" evidence="1">
    <location>
        <begin position="24"/>
        <end position="134"/>
    </location>
</feature>
<reference evidence="2" key="1">
    <citation type="submission" date="2019-08" db="EMBL/GenBank/DDBJ databases">
        <authorList>
            <person name="Kucharzyk K."/>
            <person name="Murdoch R.W."/>
            <person name="Higgins S."/>
            <person name="Loffler F."/>
        </authorList>
    </citation>
    <scope>NUCLEOTIDE SEQUENCE</scope>
</reference>
<evidence type="ECO:0000259" key="1">
    <source>
        <dbReference type="Pfam" id="PF11799"/>
    </source>
</evidence>
<dbReference type="Gene3D" id="3.30.1490.100">
    <property type="entry name" value="DNA polymerase, Y-family, little finger domain"/>
    <property type="match status" value="1"/>
</dbReference>
<protein>
    <submittedName>
        <fullName evidence="2">DNA polymerase IV</fullName>
        <ecNumber evidence="2">2.7.7.7</ecNumber>
    </submittedName>
</protein>
<proteinExistence type="predicted"/>
<keyword evidence="2" id="KW-0808">Transferase</keyword>
<organism evidence="2">
    <name type="scientific">bioreactor metagenome</name>
    <dbReference type="NCBI Taxonomy" id="1076179"/>
    <lineage>
        <taxon>unclassified sequences</taxon>
        <taxon>metagenomes</taxon>
        <taxon>ecological metagenomes</taxon>
    </lineage>
</organism>
<dbReference type="GO" id="GO:0006281">
    <property type="term" value="P:DNA repair"/>
    <property type="evidence" value="ECO:0007669"/>
    <property type="project" value="InterPro"/>
</dbReference>
<accession>A0A645ESU7</accession>
<comment type="caution">
    <text evidence="2">The sequence shown here is derived from an EMBL/GenBank/DDBJ whole genome shotgun (WGS) entry which is preliminary data.</text>
</comment>
<sequence>MLSAFANGLDAAPVMHTVDQQPVKSVGNGITTPRDLVNDEDIYLTVTMLSESVAARLREHGMRAKTAHLGVRDAGLFSLIRQTKLEKPTNISVEIARACMQLFRENYTWQVPVRSLSVSCSDLVGMDNPVQLSLFDDEASRRRAEAAEIAVDDIRRRFGYRAIGRALFLKDRAIGLMAPKDDHTIHPVGYLQNATMDSVIGRR</sequence>
<name>A0A645ESU7_9ZZZZ</name>